<dbReference type="Gene3D" id="3.40.50.970">
    <property type="match status" value="1"/>
</dbReference>
<evidence type="ECO:0000313" key="7">
    <source>
        <dbReference type="EMBL" id="BDR91561.1"/>
    </source>
</evidence>
<organism evidence="7 8">
    <name type="scientific">Vulcanisaeta souniana JCM 11219</name>
    <dbReference type="NCBI Taxonomy" id="1293586"/>
    <lineage>
        <taxon>Archaea</taxon>
        <taxon>Thermoproteota</taxon>
        <taxon>Thermoprotei</taxon>
        <taxon>Thermoproteales</taxon>
        <taxon>Thermoproteaceae</taxon>
        <taxon>Vulcanisaeta</taxon>
    </lineage>
</organism>
<dbReference type="Gene3D" id="3.40.50.920">
    <property type="match status" value="1"/>
</dbReference>
<dbReference type="SUPFAM" id="SSF52922">
    <property type="entry name" value="TK C-terminal domain-like"/>
    <property type="match status" value="1"/>
</dbReference>
<dbReference type="InterPro" id="IPR050722">
    <property type="entry name" value="Pyruvate:ferred/Flavod_OxRd"/>
</dbReference>
<keyword evidence="3" id="KW-0560">Oxidoreductase</keyword>
<reference evidence="8" key="1">
    <citation type="submission" date="2022-09" db="EMBL/GenBank/DDBJ databases">
        <title>Complete genome sequence of Vulcanisaeta souniana.</title>
        <authorList>
            <person name="Kato S."/>
            <person name="Itoh T."/>
            <person name="Ohkuma M."/>
        </authorList>
    </citation>
    <scope>NUCLEOTIDE SEQUENCE [LARGE SCALE GENOMIC DNA]</scope>
    <source>
        <strain evidence="8">JCM 11219</strain>
    </source>
</reference>
<comment type="catalytic activity">
    <reaction evidence="4">
        <text>a 2-oxocarboxylate + 2 oxidized [2Fe-2S]-[ferredoxin] + CoA = an acyl-CoA + 2 reduced [2Fe-2S]-[ferredoxin] + CO2 + H(+)</text>
        <dbReference type="Rhea" id="RHEA:42316"/>
        <dbReference type="Rhea" id="RHEA-COMP:10000"/>
        <dbReference type="Rhea" id="RHEA-COMP:10001"/>
        <dbReference type="ChEBI" id="CHEBI:15378"/>
        <dbReference type="ChEBI" id="CHEBI:16526"/>
        <dbReference type="ChEBI" id="CHEBI:33737"/>
        <dbReference type="ChEBI" id="CHEBI:33738"/>
        <dbReference type="ChEBI" id="CHEBI:35179"/>
        <dbReference type="ChEBI" id="CHEBI:57287"/>
        <dbReference type="ChEBI" id="CHEBI:58342"/>
        <dbReference type="EC" id="1.2.7.11"/>
    </reaction>
</comment>
<dbReference type="InterPro" id="IPR009014">
    <property type="entry name" value="Transketo_C/PFOR_II"/>
</dbReference>
<evidence type="ECO:0000256" key="4">
    <source>
        <dbReference type="ARBA" id="ARBA00048893"/>
    </source>
</evidence>
<keyword evidence="8" id="KW-1185">Reference proteome</keyword>
<gene>
    <name evidence="7" type="ORF">Vsou_06540</name>
</gene>
<comment type="subunit">
    <text evidence="1">Heterodimer composed of an alpha and a beta subunit.</text>
</comment>
<dbReference type="PANTHER" id="PTHR32154:SF30">
    <property type="entry name" value="2-OXOACID OXIDOREDUCTASE (FERREDOXIN)"/>
    <property type="match status" value="1"/>
</dbReference>
<proteinExistence type="predicted"/>
<dbReference type="PANTHER" id="PTHR32154">
    <property type="entry name" value="PYRUVATE-FLAVODOXIN OXIDOREDUCTASE-RELATED"/>
    <property type="match status" value="1"/>
</dbReference>
<evidence type="ECO:0000259" key="5">
    <source>
        <dbReference type="Pfam" id="PF01855"/>
    </source>
</evidence>
<dbReference type="InterPro" id="IPR033412">
    <property type="entry name" value="PFOR_II"/>
</dbReference>
<sequence>MPSQGNKDGARGDWIMAVAKALSTREEVVKERVGLTSNYAAAYAVKTVDVDVIAAYPITPQTTIIEKLAEFVANGEIDAEYIPVESEHSALSAVVGAAATGARVFTATSAQGLEFMHEVLYIASGLRLPIVMAAPGRALSAPISIHGDYQDIMSARDSGWVIMIASSAQEVYDSIIMAYRIAEDNRVLLPVMVSYDGFLMSHTTEPVELYHEEYVRKFTPRNLNRPRLDPRKPMTIGVIASPDWYYEIKYQAINALKESKNVIKETHNEFNKAFGTNYDIVEKYMLDDADYVLITYGGASSGNAKEAARRARERGLRAGVLRLRLFRPFPTDEVVSAIKYSKVVAVVDRALSPGNTYEGPVFNDVVSALYNKGINKPVISVVHGISQRTMLSDDFYNLYKKLDEYAKTGEYPRKTIFIGLRGGEA</sequence>
<protein>
    <recommendedName>
        <fullName evidence="2">2-oxoacid oxidoreductase (ferredoxin)</fullName>
        <ecNumber evidence="2">1.2.7.11</ecNumber>
    </recommendedName>
</protein>
<dbReference type="SUPFAM" id="SSF52518">
    <property type="entry name" value="Thiamin diphosphate-binding fold (THDP-binding)"/>
    <property type="match status" value="1"/>
</dbReference>
<dbReference type="Proteomes" id="UP001060771">
    <property type="component" value="Chromosome"/>
</dbReference>
<dbReference type="InterPro" id="IPR029061">
    <property type="entry name" value="THDP-binding"/>
</dbReference>
<name>A0ABM8BKQ8_9CREN</name>
<evidence type="ECO:0000256" key="1">
    <source>
        <dbReference type="ARBA" id="ARBA00011631"/>
    </source>
</evidence>
<dbReference type="EMBL" id="AP026830">
    <property type="protein sequence ID" value="BDR91561.1"/>
    <property type="molecule type" value="Genomic_DNA"/>
</dbReference>
<dbReference type="InterPro" id="IPR002880">
    <property type="entry name" value="Pyrv_Fd/Flavodoxin_OxRdtase_N"/>
</dbReference>
<feature type="domain" description="Pyruvate flavodoxin/ferredoxin oxidoreductase pyrimidine binding" evidence="5">
    <location>
        <begin position="44"/>
        <end position="266"/>
    </location>
</feature>
<dbReference type="EC" id="1.2.7.11" evidence="2"/>
<dbReference type="Pfam" id="PF17147">
    <property type="entry name" value="PFOR_II"/>
    <property type="match status" value="1"/>
</dbReference>
<feature type="domain" description="Pyruvate:ferredoxin oxidoreductase core" evidence="6">
    <location>
        <begin position="289"/>
        <end position="393"/>
    </location>
</feature>
<evidence type="ECO:0000313" key="8">
    <source>
        <dbReference type="Proteomes" id="UP001060771"/>
    </source>
</evidence>
<accession>A0ABM8BKQ8</accession>
<evidence type="ECO:0000259" key="6">
    <source>
        <dbReference type="Pfam" id="PF17147"/>
    </source>
</evidence>
<dbReference type="Pfam" id="PF01855">
    <property type="entry name" value="POR_N"/>
    <property type="match status" value="1"/>
</dbReference>
<evidence type="ECO:0000256" key="3">
    <source>
        <dbReference type="ARBA" id="ARBA00023002"/>
    </source>
</evidence>
<evidence type="ECO:0000256" key="2">
    <source>
        <dbReference type="ARBA" id="ARBA00012691"/>
    </source>
</evidence>
<dbReference type="CDD" id="cd07034">
    <property type="entry name" value="TPP_PYR_PFOR_IOR-alpha_like"/>
    <property type="match status" value="1"/>
</dbReference>